<accession>A0A9D9G5Z6</accession>
<name>A0A9D9G5Z6_PROMR</name>
<protein>
    <recommendedName>
        <fullName evidence="3">Protein family PM-14</fullName>
    </recommendedName>
</protein>
<comment type="caution">
    <text evidence="1">The sequence shown here is derived from an EMBL/GenBank/DDBJ whole genome shotgun (WGS) entry which is preliminary data.</text>
</comment>
<evidence type="ECO:0000313" key="1">
    <source>
        <dbReference type="EMBL" id="MBO6972004.1"/>
    </source>
</evidence>
<dbReference type="Proteomes" id="UP000668060">
    <property type="component" value="Unassembled WGS sequence"/>
</dbReference>
<dbReference type="EMBL" id="JAEPLN010000001">
    <property type="protein sequence ID" value="MBO6972004.1"/>
    <property type="molecule type" value="Genomic_DNA"/>
</dbReference>
<reference evidence="1" key="1">
    <citation type="journal article" date="2021" name="Front. Mar. Sci.">
        <title>Genomes of Diverse Isolates of Prochlorococcus High-Light-Adapted Clade II in the Western Pacific Ocean.</title>
        <authorList>
            <person name="Yan W."/>
            <person name="Feng X."/>
            <person name="Zhang W."/>
            <person name="Nawaz M.Z."/>
            <person name="Luo T."/>
            <person name="Zhang R."/>
            <person name="Jiao N."/>
        </authorList>
    </citation>
    <scope>NUCLEOTIDE SEQUENCE</scope>
    <source>
        <strain evidence="1">CUG1433</strain>
    </source>
</reference>
<dbReference type="AlphaFoldDB" id="A0A9D9G5Z6"/>
<gene>
    <name evidence="1" type="ORF">JJ842_08775</name>
</gene>
<proteinExistence type="predicted"/>
<evidence type="ECO:0000313" key="2">
    <source>
        <dbReference type="Proteomes" id="UP000668060"/>
    </source>
</evidence>
<sequence length="54" mass="6443">MKLGNPFTALRNATSDIWRMHDFNYQLPKKELKNYWDQECVAHPANSHCKLYCD</sequence>
<evidence type="ECO:0008006" key="3">
    <source>
        <dbReference type="Google" id="ProtNLM"/>
    </source>
</evidence>
<organism evidence="1 2">
    <name type="scientific">Prochlorococcus marinus CUG1433</name>
    <dbReference type="NCBI Taxonomy" id="2774506"/>
    <lineage>
        <taxon>Bacteria</taxon>
        <taxon>Bacillati</taxon>
        <taxon>Cyanobacteriota</taxon>
        <taxon>Cyanophyceae</taxon>
        <taxon>Synechococcales</taxon>
        <taxon>Prochlorococcaceae</taxon>
        <taxon>Prochlorococcus</taxon>
    </lineage>
</organism>